<dbReference type="RefSeq" id="WP_378373643.1">
    <property type="nucleotide sequence ID" value="NZ_JBHMAS010000002.1"/>
</dbReference>
<dbReference type="Gene3D" id="1.10.3360.10">
    <property type="entry name" value="VPA0735-like domain"/>
    <property type="match status" value="1"/>
</dbReference>
<dbReference type="SUPFAM" id="SSF160935">
    <property type="entry name" value="VPA0735-like"/>
    <property type="match status" value="1"/>
</dbReference>
<dbReference type="Proteomes" id="UP001589587">
    <property type="component" value="Unassembled WGS sequence"/>
</dbReference>
<protein>
    <submittedName>
        <fullName evidence="3">DUF1254 domain-containing protein</fullName>
    </submittedName>
</protein>
<dbReference type="PANTHER" id="PTHR36509:SF3">
    <property type="entry name" value="SIGNAL PEPTIDE PROTEIN"/>
    <property type="match status" value="1"/>
</dbReference>
<reference evidence="3 4" key="1">
    <citation type="submission" date="2024-09" db="EMBL/GenBank/DDBJ databases">
        <authorList>
            <person name="Sun Q."/>
            <person name="Mori K."/>
        </authorList>
    </citation>
    <scope>NUCLEOTIDE SEQUENCE [LARGE SCALE GENOMIC DNA]</scope>
    <source>
        <strain evidence="3 4">JCM 11411</strain>
    </source>
</reference>
<dbReference type="Pfam" id="PF06863">
    <property type="entry name" value="DUF1254"/>
    <property type="match status" value="1"/>
</dbReference>
<evidence type="ECO:0000259" key="1">
    <source>
        <dbReference type="Pfam" id="PF06742"/>
    </source>
</evidence>
<dbReference type="EMBL" id="JBHMAS010000002">
    <property type="protein sequence ID" value="MFB9778176.1"/>
    <property type="molecule type" value="Genomic_DNA"/>
</dbReference>
<dbReference type="InterPro" id="IPR037050">
    <property type="entry name" value="DUF1254_sf"/>
</dbReference>
<accession>A0ABV5X6Z5</accession>
<comment type="caution">
    <text evidence="3">The sequence shown here is derived from an EMBL/GenBank/DDBJ whole genome shotgun (WGS) entry which is preliminary data.</text>
</comment>
<dbReference type="Pfam" id="PF06742">
    <property type="entry name" value="DUF1214"/>
    <property type="match status" value="1"/>
</dbReference>
<dbReference type="InterPro" id="IPR010621">
    <property type="entry name" value="DUF1214"/>
</dbReference>
<sequence length="459" mass="51698">MCESYRYVGGYPTEETVRRAYDEADLNRAISAYRFFYPTVSLEATWRGNLSGGVVPNRVYPLLEGTPQQFVFTPNSDTPYSGLTIDLSDGPIVVELPPGPLMGTANDLNQLWILDIGLPGPAGPRGGRHLLLPPGYEGDVPDGYYVGRSTTNRVLVLVRAMPVENDVQGAIALMQKVKTYPLHADADWSDPEWIDLTVQKGLDFSPVRWENTFEYWEVLHEILQSEPPNPDYRYHYGELAALGIAKGKSLDLDDRMTAILTSAAEMGHAQLCVQSFADRRPDREVWAETKWEWAVLRSENGTFDAEHYTDLYAREKWFYQAQIESPAMFHRSPGAGSLYWLGLRDADGSYLDGAHPYTLDVPQPVPAKLFWSITVYDAETRSEILTEQGNAALRSMNELSDVDTTAPVRLHFGPTAPASGSDRWIRTIPGKGWFVYFRIYGPDEPAFDGTWRLPDFIRR</sequence>
<gene>
    <name evidence="3" type="ORF">ACFFQ6_00655</name>
</gene>
<dbReference type="InterPro" id="IPR010679">
    <property type="entry name" value="DUF1254"/>
</dbReference>
<feature type="domain" description="DUF1214" evidence="1">
    <location>
        <begin position="337"/>
        <end position="444"/>
    </location>
</feature>
<dbReference type="InterPro" id="IPR037049">
    <property type="entry name" value="DUF1214_C_sf"/>
</dbReference>
<keyword evidence="4" id="KW-1185">Reference proteome</keyword>
<evidence type="ECO:0000259" key="2">
    <source>
        <dbReference type="Pfam" id="PF06863"/>
    </source>
</evidence>
<evidence type="ECO:0000313" key="3">
    <source>
        <dbReference type="EMBL" id="MFB9778176.1"/>
    </source>
</evidence>
<feature type="domain" description="DUF1254" evidence="2">
    <location>
        <begin position="68"/>
        <end position="181"/>
    </location>
</feature>
<dbReference type="Gene3D" id="2.60.40.1610">
    <property type="entry name" value="Domain of unknown function DUF1254"/>
    <property type="match status" value="1"/>
</dbReference>
<name>A0ABV5X6Z5_9NOCA</name>
<proteinExistence type="predicted"/>
<evidence type="ECO:0000313" key="4">
    <source>
        <dbReference type="Proteomes" id="UP001589587"/>
    </source>
</evidence>
<dbReference type="PANTHER" id="PTHR36509">
    <property type="entry name" value="BLL3101 PROTEIN"/>
    <property type="match status" value="1"/>
</dbReference>
<dbReference type="Gene3D" id="2.60.120.600">
    <property type="entry name" value="Domain of unknown function DUF1214, C-terminal domain"/>
    <property type="match status" value="1"/>
</dbReference>
<organism evidence="3 4">
    <name type="scientific">Rhodococcus baikonurensis</name>
    <dbReference type="NCBI Taxonomy" id="172041"/>
    <lineage>
        <taxon>Bacteria</taxon>
        <taxon>Bacillati</taxon>
        <taxon>Actinomycetota</taxon>
        <taxon>Actinomycetes</taxon>
        <taxon>Mycobacteriales</taxon>
        <taxon>Nocardiaceae</taxon>
        <taxon>Rhodococcus</taxon>
        <taxon>Rhodococcus erythropolis group</taxon>
    </lineage>
</organism>